<evidence type="ECO:0000256" key="2">
    <source>
        <dbReference type="ARBA" id="ARBA00023043"/>
    </source>
</evidence>
<dbReference type="AlphaFoldDB" id="A0A1Y0I8D8"/>
<dbReference type="Gene3D" id="1.25.40.20">
    <property type="entry name" value="Ankyrin repeat-containing domain"/>
    <property type="match status" value="1"/>
</dbReference>
<evidence type="ECO:0000256" key="3">
    <source>
        <dbReference type="PROSITE-ProRule" id="PRU00023"/>
    </source>
</evidence>
<dbReference type="InterPro" id="IPR002110">
    <property type="entry name" value="Ankyrin_rpt"/>
</dbReference>
<organism evidence="5 6">
    <name type="scientific">Oleiphilus messinensis</name>
    <dbReference type="NCBI Taxonomy" id="141451"/>
    <lineage>
        <taxon>Bacteria</taxon>
        <taxon>Pseudomonadati</taxon>
        <taxon>Pseudomonadota</taxon>
        <taxon>Gammaproteobacteria</taxon>
        <taxon>Oceanospirillales</taxon>
        <taxon>Oleiphilaceae</taxon>
        <taxon>Oleiphilus</taxon>
    </lineage>
</organism>
<gene>
    <name evidence="5" type="ORF">OLMES_2708</name>
</gene>
<evidence type="ECO:0000313" key="6">
    <source>
        <dbReference type="Proteomes" id="UP000196027"/>
    </source>
</evidence>
<dbReference type="InterPro" id="IPR036770">
    <property type="entry name" value="Ankyrin_rpt-contain_sf"/>
</dbReference>
<dbReference type="PROSITE" id="PS50088">
    <property type="entry name" value="ANK_REPEAT"/>
    <property type="match status" value="1"/>
</dbReference>
<dbReference type="Proteomes" id="UP000196027">
    <property type="component" value="Chromosome"/>
</dbReference>
<dbReference type="RefSeq" id="WP_087461720.1">
    <property type="nucleotide sequence ID" value="NZ_CP021425.1"/>
</dbReference>
<keyword evidence="1" id="KW-0677">Repeat</keyword>
<feature type="signal peptide" evidence="4">
    <location>
        <begin position="1"/>
        <end position="22"/>
    </location>
</feature>
<dbReference type="OrthoDB" id="9812708at2"/>
<dbReference type="Pfam" id="PF00023">
    <property type="entry name" value="Ank"/>
    <property type="match status" value="1"/>
</dbReference>
<sequence length="225" mass="24942">MKRKDIWCFILAAISSILVANADEFTALHKAIIDRTVAIEDAREIVRSRLESGDSPNVIVKHSSGVFITPLSSAVSRGDTSLVRLLLESGADPNIDLGTACTVLTRAMGDQNIEIIELLVKFQADTRVPTCGRSEYSTIHSIARLDSSNYKTKIKLMQHHKQLGGTLPNELLLHAILKKDVNLAKAFVDLEPEFNRDNKLLKAAKNVSHEIYNLLQQVWEGRSAN</sequence>
<keyword evidence="4" id="KW-0732">Signal</keyword>
<keyword evidence="6" id="KW-1185">Reference proteome</keyword>
<reference evidence="5 6" key="1">
    <citation type="submission" date="2017-05" db="EMBL/GenBank/DDBJ databases">
        <title>Genomic insights into alkan degradation activity of Oleiphilus messinensis.</title>
        <authorList>
            <person name="Kozyavkin S.A."/>
            <person name="Slesarev A.I."/>
            <person name="Golyshin P.N."/>
            <person name="Korzhenkov A."/>
            <person name="Golyshina O.N."/>
            <person name="Toshchakov S.V."/>
        </authorList>
    </citation>
    <scope>NUCLEOTIDE SEQUENCE [LARGE SCALE GENOMIC DNA]</scope>
    <source>
        <strain evidence="5 6">ME102</strain>
    </source>
</reference>
<name>A0A1Y0I8D8_9GAMM</name>
<evidence type="ECO:0000256" key="1">
    <source>
        <dbReference type="ARBA" id="ARBA00022737"/>
    </source>
</evidence>
<dbReference type="SUPFAM" id="SSF48403">
    <property type="entry name" value="Ankyrin repeat"/>
    <property type="match status" value="1"/>
</dbReference>
<dbReference type="SMART" id="SM00248">
    <property type="entry name" value="ANK"/>
    <property type="match status" value="3"/>
</dbReference>
<accession>A0A1Y0I8D8</accession>
<dbReference type="EMBL" id="CP021425">
    <property type="protein sequence ID" value="ARU56758.1"/>
    <property type="molecule type" value="Genomic_DNA"/>
</dbReference>
<dbReference type="KEGG" id="ome:OLMES_2708"/>
<evidence type="ECO:0000256" key="4">
    <source>
        <dbReference type="SAM" id="SignalP"/>
    </source>
</evidence>
<evidence type="ECO:0000313" key="5">
    <source>
        <dbReference type="EMBL" id="ARU56758.1"/>
    </source>
</evidence>
<dbReference type="InterPro" id="IPR050745">
    <property type="entry name" value="Multifunctional_regulatory"/>
</dbReference>
<keyword evidence="2 3" id="KW-0040">ANK repeat</keyword>
<protein>
    <submittedName>
        <fullName evidence="5">Uncharacterized protein</fullName>
    </submittedName>
</protein>
<dbReference type="PROSITE" id="PS50297">
    <property type="entry name" value="ANK_REP_REGION"/>
    <property type="match status" value="1"/>
</dbReference>
<feature type="chain" id="PRO_5012824232" evidence="4">
    <location>
        <begin position="23"/>
        <end position="225"/>
    </location>
</feature>
<proteinExistence type="predicted"/>
<dbReference type="PANTHER" id="PTHR24189">
    <property type="entry name" value="MYOTROPHIN"/>
    <property type="match status" value="1"/>
</dbReference>
<feature type="repeat" description="ANK" evidence="3">
    <location>
        <begin position="69"/>
        <end position="98"/>
    </location>
</feature>